<keyword evidence="7 8" id="KW-0472">Membrane</keyword>
<evidence type="ECO:0000256" key="2">
    <source>
        <dbReference type="ARBA" id="ARBA00022448"/>
    </source>
</evidence>
<keyword evidence="5 8" id="KW-0812">Transmembrane</keyword>
<organism evidence="10">
    <name type="scientific">mine drainage metagenome</name>
    <dbReference type="NCBI Taxonomy" id="410659"/>
    <lineage>
        <taxon>unclassified sequences</taxon>
        <taxon>metagenomes</taxon>
        <taxon>ecological metagenomes</taxon>
    </lineage>
</organism>
<protein>
    <submittedName>
        <fullName evidence="10">Putative Tripartite ATP-independent transporter, DctQ component</fullName>
    </submittedName>
</protein>
<evidence type="ECO:0000256" key="6">
    <source>
        <dbReference type="ARBA" id="ARBA00022989"/>
    </source>
</evidence>
<gene>
    <name evidence="10" type="ORF">CARN7_1181</name>
</gene>
<keyword evidence="3" id="KW-1003">Cell membrane</keyword>
<feature type="transmembrane region" description="Helical" evidence="8">
    <location>
        <begin position="136"/>
        <end position="155"/>
    </location>
</feature>
<dbReference type="EMBL" id="CABR01000083">
    <property type="protein sequence ID" value="CBI10403.1"/>
    <property type="molecule type" value="Genomic_DNA"/>
</dbReference>
<dbReference type="InterPro" id="IPR007387">
    <property type="entry name" value="TRAP_DctQ"/>
</dbReference>
<dbReference type="PANTHER" id="PTHR35011:SF4">
    <property type="entry name" value="SLL1102 PROTEIN"/>
    <property type="match status" value="1"/>
</dbReference>
<feature type="transmembrane region" description="Helical" evidence="8">
    <location>
        <begin position="53"/>
        <end position="70"/>
    </location>
</feature>
<dbReference type="GO" id="GO:0005886">
    <property type="term" value="C:plasma membrane"/>
    <property type="evidence" value="ECO:0007669"/>
    <property type="project" value="UniProtKB-SubCell"/>
</dbReference>
<keyword evidence="2" id="KW-0813">Transport</keyword>
<feature type="transmembrane region" description="Helical" evidence="8">
    <location>
        <begin position="21"/>
        <end position="41"/>
    </location>
</feature>
<reference evidence="10" key="1">
    <citation type="submission" date="2009-10" db="EMBL/GenBank/DDBJ databases">
        <title>Diversity of trophic interactions inside an arsenic-rich microbial ecosystem.</title>
        <authorList>
            <person name="Bertin P.N."/>
            <person name="Heinrich-Salmeron A."/>
            <person name="Pelletier E."/>
            <person name="Goulhen-Chollet F."/>
            <person name="Arsene-Ploetze F."/>
            <person name="Gallien S."/>
            <person name="Calteau A."/>
            <person name="Vallenet D."/>
            <person name="Casiot C."/>
            <person name="Chane-Woon-Ming B."/>
            <person name="Giloteaux L."/>
            <person name="Barakat M."/>
            <person name="Bonnefoy V."/>
            <person name="Bruneel O."/>
            <person name="Chandler M."/>
            <person name="Cleiss J."/>
            <person name="Duran R."/>
            <person name="Elbaz-Poulichet F."/>
            <person name="Fonknechten N."/>
            <person name="Lauga B."/>
            <person name="Mornico D."/>
            <person name="Ortet P."/>
            <person name="Schaeffer C."/>
            <person name="Siguier P."/>
            <person name="Alexander Thil Smith A."/>
            <person name="Van Dorsselaer A."/>
            <person name="Weissenbach J."/>
            <person name="Medigue C."/>
            <person name="Le Paslier D."/>
        </authorList>
    </citation>
    <scope>NUCLEOTIDE SEQUENCE</scope>
</reference>
<name>E6QT31_9ZZZZ</name>
<feature type="domain" description="Tripartite ATP-independent periplasmic transporters DctQ component" evidence="9">
    <location>
        <begin position="31"/>
        <end position="162"/>
    </location>
</feature>
<evidence type="ECO:0000256" key="5">
    <source>
        <dbReference type="ARBA" id="ARBA00022692"/>
    </source>
</evidence>
<dbReference type="Pfam" id="PF04290">
    <property type="entry name" value="DctQ"/>
    <property type="match status" value="1"/>
</dbReference>
<accession>E6QT31</accession>
<feature type="transmembrane region" description="Helical" evidence="8">
    <location>
        <begin position="91"/>
        <end position="116"/>
    </location>
</feature>
<evidence type="ECO:0000259" key="9">
    <source>
        <dbReference type="Pfam" id="PF04290"/>
    </source>
</evidence>
<evidence type="ECO:0000256" key="4">
    <source>
        <dbReference type="ARBA" id="ARBA00022519"/>
    </source>
</evidence>
<sequence>MKASLALALRIDALNEWVGQMVKWLVLAATLISAGNALLRYGLGKGSNAGLELQWYLFGAIFLLGAGYTLKHRGHVRIDLVYAQLSERAQWWVEVFGTLLFLLPFSVFMVVLSWPLFSLAWHSGEMSPDAGGLPRWPVDLLIPAGFTLLALQGVAEMIKALARLAGYQVNEQHETADVDVETMA</sequence>
<comment type="caution">
    <text evidence="10">The sequence shown here is derived from an EMBL/GenBank/DDBJ whole genome shotgun (WGS) entry which is preliminary data.</text>
</comment>
<evidence type="ECO:0000256" key="8">
    <source>
        <dbReference type="SAM" id="Phobius"/>
    </source>
</evidence>
<keyword evidence="4" id="KW-0997">Cell inner membrane</keyword>
<dbReference type="AlphaFoldDB" id="E6QT31"/>
<evidence type="ECO:0000256" key="7">
    <source>
        <dbReference type="ARBA" id="ARBA00023136"/>
    </source>
</evidence>
<comment type="subcellular location">
    <subcellularLocation>
        <location evidence="1">Cell inner membrane</location>
        <topology evidence="1">Multi-pass membrane protein</topology>
    </subcellularLocation>
</comment>
<evidence type="ECO:0000256" key="3">
    <source>
        <dbReference type="ARBA" id="ARBA00022475"/>
    </source>
</evidence>
<keyword evidence="6 8" id="KW-1133">Transmembrane helix</keyword>
<dbReference type="PANTHER" id="PTHR35011">
    <property type="entry name" value="2,3-DIKETO-L-GULONATE TRAP TRANSPORTER SMALL PERMEASE PROTEIN YIAM"/>
    <property type="match status" value="1"/>
</dbReference>
<evidence type="ECO:0000256" key="1">
    <source>
        <dbReference type="ARBA" id="ARBA00004429"/>
    </source>
</evidence>
<dbReference type="InterPro" id="IPR055348">
    <property type="entry name" value="DctQ"/>
</dbReference>
<evidence type="ECO:0000313" key="10">
    <source>
        <dbReference type="EMBL" id="CBI10403.1"/>
    </source>
</evidence>
<proteinExistence type="predicted"/>